<proteinExistence type="inferred from homology"/>
<evidence type="ECO:0000313" key="8">
    <source>
        <dbReference type="Proteomes" id="UP000005845"/>
    </source>
</evidence>
<comment type="caution">
    <text evidence="7">The sequence shown here is derived from an EMBL/GenBank/DDBJ whole genome shotgun (WGS) entry which is preliminary data.</text>
</comment>
<dbReference type="GO" id="GO:0005525">
    <property type="term" value="F:GTP binding"/>
    <property type="evidence" value="ECO:0007669"/>
    <property type="project" value="UniProtKB-KW"/>
</dbReference>
<dbReference type="NCBIfam" id="TIGR03552">
    <property type="entry name" value="F420_cofC"/>
    <property type="match status" value="1"/>
</dbReference>
<protein>
    <recommendedName>
        <fullName evidence="5">Phosphoenolpyruvate guanylyltransferase</fullName>
        <shortName evidence="5">PEP guanylyltransferase</shortName>
        <ecNumber evidence="5">2.7.7.105</ecNumber>
    </recommendedName>
</protein>
<dbReference type="PANTHER" id="PTHR40392:SF1">
    <property type="entry name" value="2-PHOSPHO-L-LACTATE GUANYLYLTRANSFERASE"/>
    <property type="match status" value="1"/>
</dbReference>
<accession>H5TZI7</accession>
<dbReference type="Gene3D" id="3.90.550.10">
    <property type="entry name" value="Spore Coat Polysaccharide Biosynthesis Protein SpsA, Chain A"/>
    <property type="match status" value="1"/>
</dbReference>
<evidence type="ECO:0000256" key="2">
    <source>
        <dbReference type="ARBA" id="ARBA00022695"/>
    </source>
</evidence>
<evidence type="ECO:0000256" key="5">
    <source>
        <dbReference type="HAMAP-Rule" id="MF_02114"/>
    </source>
</evidence>
<comment type="catalytic activity">
    <reaction evidence="5">
        <text>phosphoenolpyruvate + GTP + H(+) = enolpyruvoyl-2-diphospho-5'-guanosine + diphosphate</text>
        <dbReference type="Rhea" id="RHEA:30519"/>
        <dbReference type="ChEBI" id="CHEBI:15378"/>
        <dbReference type="ChEBI" id="CHEBI:33019"/>
        <dbReference type="ChEBI" id="CHEBI:37565"/>
        <dbReference type="ChEBI" id="CHEBI:58702"/>
        <dbReference type="ChEBI" id="CHEBI:143701"/>
        <dbReference type="EC" id="2.7.7.105"/>
    </reaction>
</comment>
<keyword evidence="4 5" id="KW-0342">GTP-binding</keyword>
<dbReference type="GO" id="GO:0052645">
    <property type="term" value="P:F420-0 metabolic process"/>
    <property type="evidence" value="ECO:0007669"/>
    <property type="project" value="UniProtKB-UniRule"/>
</dbReference>
<dbReference type="SUPFAM" id="SSF53448">
    <property type="entry name" value="Nucleotide-diphospho-sugar transferases"/>
    <property type="match status" value="1"/>
</dbReference>
<keyword evidence="1 5" id="KW-0808">Transferase</keyword>
<organism evidence="7 8">
    <name type="scientific">Gordonia sputi NBRC 100414</name>
    <dbReference type="NCBI Taxonomy" id="1089453"/>
    <lineage>
        <taxon>Bacteria</taxon>
        <taxon>Bacillati</taxon>
        <taxon>Actinomycetota</taxon>
        <taxon>Actinomycetes</taxon>
        <taxon>Mycobacteriales</taxon>
        <taxon>Gordoniaceae</taxon>
        <taxon>Gordonia</taxon>
    </lineage>
</organism>
<dbReference type="Pfam" id="PF12804">
    <property type="entry name" value="NTP_transf_3"/>
    <property type="match status" value="1"/>
</dbReference>
<dbReference type="GO" id="GO:0043814">
    <property type="term" value="F:phospholactate guanylyltransferase activity"/>
    <property type="evidence" value="ECO:0007669"/>
    <property type="project" value="InterPro"/>
</dbReference>
<sequence length="275" mass="28723">MPADAPVPADRGQHCGDSGDECALGTVVAVLAVKRLGDAKSRLVSTMSDAAGVETPETSLIELSPAQRERLRADPGAFVLAMLADTIGTLHEAGIRDVVVVTPDDRVRERAQQLSAHVVDEPGDVAGDLNAAYALGAAEARTMWPLHRWVVIVQADLPAAQPSSLREIVDAAVERGESMVTDRAGTGTSLLLRSMTAHELPRFGPDSAAAHRSAGVVELDPEHLLWPDVRTDVDTVDDLAAALRLGVGEHTLSVLGNAEISDATASGVGDQSDAS</sequence>
<dbReference type="AlphaFoldDB" id="H5TZI7"/>
<evidence type="ECO:0000256" key="3">
    <source>
        <dbReference type="ARBA" id="ARBA00022741"/>
    </source>
</evidence>
<dbReference type="eggNOG" id="COG1920">
    <property type="taxonomic scope" value="Bacteria"/>
</dbReference>
<dbReference type="EMBL" id="BAFC01000052">
    <property type="protein sequence ID" value="GAB38895.1"/>
    <property type="molecule type" value="Genomic_DNA"/>
</dbReference>
<feature type="domain" description="MobA-like NTP transferase" evidence="6">
    <location>
        <begin position="82"/>
        <end position="203"/>
    </location>
</feature>
<keyword evidence="8" id="KW-1185">Reference proteome</keyword>
<dbReference type="HAMAP" id="MF_02114">
    <property type="entry name" value="CofC"/>
    <property type="match status" value="1"/>
</dbReference>
<evidence type="ECO:0000313" key="7">
    <source>
        <dbReference type="EMBL" id="GAB38895.1"/>
    </source>
</evidence>
<evidence type="ECO:0000259" key="6">
    <source>
        <dbReference type="Pfam" id="PF12804"/>
    </source>
</evidence>
<dbReference type="InterPro" id="IPR029044">
    <property type="entry name" value="Nucleotide-diphossugar_trans"/>
</dbReference>
<reference evidence="7 8" key="1">
    <citation type="submission" date="2012-02" db="EMBL/GenBank/DDBJ databases">
        <title>Whole genome shotgun sequence of Gordonia sputi NBRC 100414.</title>
        <authorList>
            <person name="Yoshida I."/>
            <person name="Hosoyama A."/>
            <person name="Tsuchikane K."/>
            <person name="Katsumata H."/>
            <person name="Yamazaki S."/>
            <person name="Fujita N."/>
        </authorList>
    </citation>
    <scope>NUCLEOTIDE SEQUENCE [LARGE SCALE GENOMIC DNA]</scope>
    <source>
        <strain evidence="7 8">NBRC 100414</strain>
    </source>
</reference>
<comment type="pathway">
    <text evidence="5">Cofactor biosynthesis; coenzyme F420 biosynthesis.</text>
</comment>
<dbReference type="InterPro" id="IPR025877">
    <property type="entry name" value="MobA-like_NTP_Trfase"/>
</dbReference>
<comment type="function">
    <text evidence="5">Guanylyltransferase that catalyzes the activation of phosphoenolpyruvate (PEP) as enolpyruvoyl-2-diphospho-5'-guanosine, via the condensation of PEP with GTP. It is involved in the biosynthesis of coenzyme F420, a hydride carrier cofactor.</text>
</comment>
<feature type="binding site" evidence="5">
    <location>
        <position position="188"/>
    </location>
    <ligand>
        <name>phosphoenolpyruvate</name>
        <dbReference type="ChEBI" id="CHEBI:58702"/>
    </ligand>
</feature>
<dbReference type="EC" id="2.7.7.105" evidence="5"/>
<evidence type="ECO:0000256" key="4">
    <source>
        <dbReference type="ARBA" id="ARBA00023134"/>
    </source>
</evidence>
<dbReference type="InterPro" id="IPR002835">
    <property type="entry name" value="CofC"/>
</dbReference>
<name>H5TZI7_9ACTN</name>
<feature type="binding site" evidence="5">
    <location>
        <position position="204"/>
    </location>
    <ligand>
        <name>phosphoenolpyruvate</name>
        <dbReference type="ChEBI" id="CHEBI:58702"/>
    </ligand>
</feature>
<gene>
    <name evidence="5" type="primary">fbiD</name>
    <name evidence="7" type="ORF">GOSPT_052_00490</name>
</gene>
<dbReference type="Proteomes" id="UP000005845">
    <property type="component" value="Unassembled WGS sequence"/>
</dbReference>
<comment type="similarity">
    <text evidence="5">Belongs to the CofC family.</text>
</comment>
<keyword evidence="2 5" id="KW-0548">Nucleotidyltransferase</keyword>
<dbReference type="PANTHER" id="PTHR40392">
    <property type="entry name" value="2-PHOSPHO-L-LACTATE GUANYLYLTRANSFERASE"/>
    <property type="match status" value="1"/>
</dbReference>
<keyword evidence="3 5" id="KW-0547">Nucleotide-binding</keyword>
<dbReference type="UniPathway" id="UPA00071"/>
<evidence type="ECO:0000256" key="1">
    <source>
        <dbReference type="ARBA" id="ARBA00022679"/>
    </source>
</evidence>
<feature type="binding site" evidence="5">
    <location>
        <position position="207"/>
    </location>
    <ligand>
        <name>phosphoenolpyruvate</name>
        <dbReference type="ChEBI" id="CHEBI:58702"/>
    </ligand>
</feature>